<proteinExistence type="inferred from homology"/>
<dbReference type="SMART" id="SM00490">
    <property type="entry name" value="HELICc"/>
    <property type="match status" value="1"/>
</dbReference>
<evidence type="ECO:0000256" key="6">
    <source>
        <dbReference type="PROSITE-ProRule" id="PRU00552"/>
    </source>
</evidence>
<evidence type="ECO:0000256" key="8">
    <source>
        <dbReference type="SAM" id="MobiDB-lite"/>
    </source>
</evidence>
<keyword evidence="3 7" id="KW-0347">Helicase</keyword>
<dbReference type="InterPro" id="IPR014001">
    <property type="entry name" value="Helicase_ATP-bd"/>
</dbReference>
<dbReference type="GO" id="GO:0016787">
    <property type="term" value="F:hydrolase activity"/>
    <property type="evidence" value="ECO:0007669"/>
    <property type="project" value="UniProtKB-KW"/>
</dbReference>
<evidence type="ECO:0000259" key="11">
    <source>
        <dbReference type="PROSITE" id="PS51195"/>
    </source>
</evidence>
<dbReference type="InterPro" id="IPR011545">
    <property type="entry name" value="DEAD/DEAH_box_helicase_dom"/>
</dbReference>
<dbReference type="RefSeq" id="WP_136861997.1">
    <property type="nucleotide sequence ID" value="NZ_SWCJ01000002.1"/>
</dbReference>
<dbReference type="InterPro" id="IPR027417">
    <property type="entry name" value="P-loop_NTPase"/>
</dbReference>
<evidence type="ECO:0000256" key="2">
    <source>
        <dbReference type="ARBA" id="ARBA00022801"/>
    </source>
</evidence>
<evidence type="ECO:0000256" key="3">
    <source>
        <dbReference type="ARBA" id="ARBA00022806"/>
    </source>
</evidence>
<dbReference type="InterPro" id="IPR044742">
    <property type="entry name" value="DEAD/DEAH_RhlB"/>
</dbReference>
<organism evidence="12 13">
    <name type="scientific">Ferrimonas aestuarii</name>
    <dbReference type="NCBI Taxonomy" id="2569539"/>
    <lineage>
        <taxon>Bacteria</taxon>
        <taxon>Pseudomonadati</taxon>
        <taxon>Pseudomonadota</taxon>
        <taxon>Gammaproteobacteria</taxon>
        <taxon>Alteromonadales</taxon>
        <taxon>Ferrimonadaceae</taxon>
        <taxon>Ferrimonas</taxon>
    </lineage>
</organism>
<evidence type="ECO:0000313" key="12">
    <source>
        <dbReference type="EMBL" id="TKB57351.1"/>
    </source>
</evidence>
<comment type="caution">
    <text evidence="12">The sequence shown here is derived from an EMBL/GenBank/DDBJ whole genome shotgun (WGS) entry which is preliminary data.</text>
</comment>
<dbReference type="GO" id="GO:0003724">
    <property type="term" value="F:RNA helicase activity"/>
    <property type="evidence" value="ECO:0007669"/>
    <property type="project" value="InterPro"/>
</dbReference>
<dbReference type="AlphaFoldDB" id="A0A4U1BQL7"/>
<dbReference type="InterPro" id="IPR050079">
    <property type="entry name" value="DEAD_box_RNA_helicase"/>
</dbReference>
<evidence type="ECO:0000313" key="13">
    <source>
        <dbReference type="Proteomes" id="UP000305675"/>
    </source>
</evidence>
<evidence type="ECO:0000256" key="5">
    <source>
        <dbReference type="ARBA" id="ARBA00038437"/>
    </source>
</evidence>
<dbReference type="PANTHER" id="PTHR47959:SF13">
    <property type="entry name" value="ATP-DEPENDENT RNA HELICASE RHLE"/>
    <property type="match status" value="1"/>
</dbReference>
<dbReference type="InterPro" id="IPR014014">
    <property type="entry name" value="RNA_helicase_DEAD_Q_motif"/>
</dbReference>
<dbReference type="CDD" id="cd00268">
    <property type="entry name" value="DEADc"/>
    <property type="match status" value="1"/>
</dbReference>
<evidence type="ECO:0000256" key="1">
    <source>
        <dbReference type="ARBA" id="ARBA00022741"/>
    </source>
</evidence>
<dbReference type="PROSITE" id="PS51195">
    <property type="entry name" value="Q_MOTIF"/>
    <property type="match status" value="1"/>
</dbReference>
<evidence type="ECO:0000256" key="4">
    <source>
        <dbReference type="ARBA" id="ARBA00022840"/>
    </source>
</evidence>
<keyword evidence="1 7" id="KW-0547">Nucleotide-binding</keyword>
<accession>A0A4U1BQL7</accession>
<gene>
    <name evidence="12" type="ORF">FCL42_03475</name>
</gene>
<keyword evidence="2 7" id="KW-0378">Hydrolase</keyword>
<dbReference type="PROSITE" id="PS51194">
    <property type="entry name" value="HELICASE_CTER"/>
    <property type="match status" value="1"/>
</dbReference>
<reference evidence="12 13" key="1">
    <citation type="submission" date="2019-04" db="EMBL/GenBank/DDBJ databases">
        <authorList>
            <person name="Hwang J.C."/>
        </authorList>
    </citation>
    <scope>NUCLEOTIDE SEQUENCE [LARGE SCALE GENOMIC DNA]</scope>
    <source>
        <strain evidence="12 13">IMCC35002</strain>
    </source>
</reference>
<dbReference type="PANTHER" id="PTHR47959">
    <property type="entry name" value="ATP-DEPENDENT RNA HELICASE RHLE-RELATED"/>
    <property type="match status" value="1"/>
</dbReference>
<evidence type="ECO:0000256" key="7">
    <source>
        <dbReference type="RuleBase" id="RU000492"/>
    </source>
</evidence>
<dbReference type="SUPFAM" id="SSF52540">
    <property type="entry name" value="P-loop containing nucleoside triphosphate hydrolases"/>
    <property type="match status" value="1"/>
</dbReference>
<feature type="domain" description="DEAD-box RNA helicase Q" evidence="11">
    <location>
        <begin position="1"/>
        <end position="29"/>
    </location>
</feature>
<dbReference type="InterPro" id="IPR000629">
    <property type="entry name" value="RNA-helicase_DEAD-box_CS"/>
</dbReference>
<name>A0A4U1BQL7_9GAMM</name>
<dbReference type="Proteomes" id="UP000305675">
    <property type="component" value="Unassembled WGS sequence"/>
</dbReference>
<evidence type="ECO:0000259" key="10">
    <source>
        <dbReference type="PROSITE" id="PS51194"/>
    </source>
</evidence>
<dbReference type="PROSITE" id="PS51192">
    <property type="entry name" value="HELICASE_ATP_BIND_1"/>
    <property type="match status" value="1"/>
</dbReference>
<dbReference type="GO" id="GO:0005829">
    <property type="term" value="C:cytosol"/>
    <property type="evidence" value="ECO:0007669"/>
    <property type="project" value="TreeGrafter"/>
</dbReference>
<dbReference type="Pfam" id="PF00270">
    <property type="entry name" value="DEAD"/>
    <property type="match status" value="1"/>
</dbReference>
<dbReference type="InterPro" id="IPR001650">
    <property type="entry name" value="Helicase_C-like"/>
</dbReference>
<evidence type="ECO:0000259" key="9">
    <source>
        <dbReference type="PROSITE" id="PS51192"/>
    </source>
</evidence>
<dbReference type="OrthoDB" id="8520957at2"/>
<comment type="similarity">
    <text evidence="5 7">Belongs to the DEAD box helicase family.</text>
</comment>
<protein>
    <submittedName>
        <fullName evidence="12">DEAD/DEAH box helicase</fullName>
    </submittedName>
</protein>
<sequence length="416" mass="45539">MPFPSLGLSDALSQHLAQLGYQTPTLIQQQAIPHVLDNKDIIGIAQTGSGKTAAFGLPLLQRAQQPKSSRGRTNVTPTLILAPTRELASQIAESLKSFAFGLPEPLKIKAVYGGVSINPQMLALRGGCDLLIATPGRLLDLINQNAISLSQTTQLVLDEADKMLALGFSEELEAIKALLPKKRQTLLFSATFSKDTEQLAQQWLCSPVWLEVTSEASVSEQIHQRAIEIDPANRNQALQQLIEHHQWRQVLIFAASKRSANNLATKLHRAGYDVDTLHGDMSQGARQASLRDFKLGTLRILIATDLAARGLDVDALPCVVNYDLPRSPADYVHRIGRTGRQQNQGVALTFIGADDDAHFALIEKKMGQKVTREQLDGFSRQQAAQPKPKGPQPVKGKRKSKKDKLREAAAKDGRTK</sequence>
<feature type="domain" description="Helicase ATP-binding" evidence="9">
    <location>
        <begin position="32"/>
        <end position="210"/>
    </location>
</feature>
<keyword evidence="4 7" id="KW-0067">ATP-binding</keyword>
<feature type="domain" description="Helicase C-terminal" evidence="10">
    <location>
        <begin position="237"/>
        <end position="386"/>
    </location>
</feature>
<feature type="region of interest" description="Disordered" evidence="8">
    <location>
        <begin position="371"/>
        <end position="416"/>
    </location>
</feature>
<dbReference type="GO" id="GO:0005524">
    <property type="term" value="F:ATP binding"/>
    <property type="evidence" value="ECO:0007669"/>
    <property type="project" value="UniProtKB-KW"/>
</dbReference>
<dbReference type="PROSITE" id="PS00039">
    <property type="entry name" value="DEAD_ATP_HELICASE"/>
    <property type="match status" value="1"/>
</dbReference>
<dbReference type="CDD" id="cd18787">
    <property type="entry name" value="SF2_C_DEAD"/>
    <property type="match status" value="1"/>
</dbReference>
<dbReference type="SMART" id="SM00487">
    <property type="entry name" value="DEXDc"/>
    <property type="match status" value="1"/>
</dbReference>
<dbReference type="Gene3D" id="3.40.50.300">
    <property type="entry name" value="P-loop containing nucleotide triphosphate hydrolases"/>
    <property type="match status" value="2"/>
</dbReference>
<feature type="short sequence motif" description="Q motif" evidence="6">
    <location>
        <begin position="1"/>
        <end position="29"/>
    </location>
</feature>
<dbReference type="EMBL" id="SWCJ01000002">
    <property type="protein sequence ID" value="TKB57351.1"/>
    <property type="molecule type" value="Genomic_DNA"/>
</dbReference>
<dbReference type="Pfam" id="PF00271">
    <property type="entry name" value="Helicase_C"/>
    <property type="match status" value="1"/>
</dbReference>
<dbReference type="GO" id="GO:0003676">
    <property type="term" value="F:nucleic acid binding"/>
    <property type="evidence" value="ECO:0007669"/>
    <property type="project" value="InterPro"/>
</dbReference>
<keyword evidence="13" id="KW-1185">Reference proteome</keyword>
<feature type="compositionally biased region" description="Basic and acidic residues" evidence="8">
    <location>
        <begin position="404"/>
        <end position="416"/>
    </location>
</feature>